<feature type="signal peptide" evidence="1">
    <location>
        <begin position="1"/>
        <end position="30"/>
    </location>
</feature>
<proteinExistence type="predicted"/>
<keyword evidence="1" id="KW-0732">Signal</keyword>
<feature type="non-terminal residue" evidence="2">
    <location>
        <position position="299"/>
    </location>
</feature>
<dbReference type="AlphaFoldDB" id="A0AAW6XWJ2"/>
<evidence type="ECO:0000256" key="1">
    <source>
        <dbReference type="SAM" id="SignalP"/>
    </source>
</evidence>
<evidence type="ECO:0000313" key="3">
    <source>
        <dbReference type="Proteomes" id="UP001237784"/>
    </source>
</evidence>
<reference evidence="2" key="1">
    <citation type="submission" date="2023-05" db="EMBL/GenBank/DDBJ databases">
        <title>Cataloging the Phylogenetic Diversity of Human Bladder Bacteria.</title>
        <authorList>
            <person name="Du J."/>
        </authorList>
    </citation>
    <scope>NUCLEOTIDE SEQUENCE</scope>
    <source>
        <strain evidence="2">UMB6789</strain>
    </source>
</reference>
<comment type="caution">
    <text evidence="2">The sequence shown here is derived from an EMBL/GenBank/DDBJ whole genome shotgun (WGS) entry which is preliminary data.</text>
</comment>
<sequence>MRTLVKKTLGLLMATVVAFGVVAGTTQAFAGGDAVASKQADKYTEIDMQEPYIKDAELHVYSVKDDNGSPAAAITITHKNSGGVDPQLTGVREYTAAAKEGWVFKNWTYEQFLKDKDYGNYKGVFYSFSKDHNNKSIPYTSGNVISVNRTGTIGESTLIKRIYKVYANLNPTITATAGEGGSITPAGKAEVTYGENQKYNFTANKGYIIASLKIDGVEQTVEHTASGSYEFKAVKSPHTIEVSFVREYTITYTDGVDNEAIFTDQVYKAASGSDTPAFEGTAPSRTDYVFTGWTPTVAN</sequence>
<name>A0AAW6XWJ2_GARVA</name>
<dbReference type="Proteomes" id="UP001237784">
    <property type="component" value="Unassembled WGS sequence"/>
</dbReference>
<dbReference type="EMBL" id="JASOME010000008">
    <property type="protein sequence ID" value="MDK7064091.1"/>
    <property type="molecule type" value="Genomic_DNA"/>
</dbReference>
<organism evidence="2 3">
    <name type="scientific">Gardnerella vaginalis</name>
    <dbReference type="NCBI Taxonomy" id="2702"/>
    <lineage>
        <taxon>Bacteria</taxon>
        <taxon>Bacillati</taxon>
        <taxon>Actinomycetota</taxon>
        <taxon>Actinomycetes</taxon>
        <taxon>Bifidobacteriales</taxon>
        <taxon>Bifidobacteriaceae</taxon>
        <taxon>Gardnerella</taxon>
    </lineage>
</organism>
<feature type="chain" id="PRO_5043790146" evidence="1">
    <location>
        <begin position="31"/>
        <end position="299"/>
    </location>
</feature>
<accession>A0AAW6XWJ2</accession>
<gene>
    <name evidence="2" type="ORF">QP372_06150</name>
</gene>
<protein>
    <submittedName>
        <fullName evidence="2">Pilus assembly protein PilY</fullName>
    </submittedName>
</protein>
<evidence type="ECO:0000313" key="2">
    <source>
        <dbReference type="EMBL" id="MDK7064091.1"/>
    </source>
</evidence>